<keyword evidence="1" id="KW-0472">Membrane</keyword>
<sequence length="66" mass="7803">MKKKNFYRSGLILLILSTIIMVMTWQSSLNQTNKLIIIVIVGVILSWYIQYFSARLTDDPKNRRKK</sequence>
<proteinExistence type="predicted"/>
<accession>A0A5R9BTG0</accession>
<evidence type="ECO:0000313" key="2">
    <source>
        <dbReference type="EMBL" id="TLQ03897.1"/>
    </source>
</evidence>
<feature type="transmembrane region" description="Helical" evidence="1">
    <location>
        <begin position="12"/>
        <end position="29"/>
    </location>
</feature>
<reference evidence="2 3" key="1">
    <citation type="submission" date="2019-05" db="EMBL/GenBank/DDBJ databases">
        <title>The metagenome of a microbial culture collection derived from dairy environment covers the genomic content of the human microbiome.</title>
        <authorList>
            <person name="Roder T."/>
            <person name="Wuthrich D."/>
            <person name="Sattari Z."/>
            <person name="Von Ah U."/>
            <person name="Bar C."/>
            <person name="Ronchi F."/>
            <person name="Macpherson A.J."/>
            <person name="Ganal-Vonarburg S.C."/>
            <person name="Bruggmann R."/>
            <person name="Vergeres G."/>
        </authorList>
    </citation>
    <scope>NUCLEOTIDE SEQUENCE [LARGE SCALE GENOMIC DNA]</scope>
    <source>
        <strain evidence="2 3">FAM 18815</strain>
    </source>
</reference>
<gene>
    <name evidence="2" type="ORF">FEZ51_07155</name>
</gene>
<dbReference type="AlphaFoldDB" id="A0A5R9BTG0"/>
<name>A0A5R9BTG0_9LACO</name>
<keyword evidence="1" id="KW-0812">Transmembrane</keyword>
<keyword evidence="1" id="KW-1133">Transmembrane helix</keyword>
<comment type="caution">
    <text evidence="2">The sequence shown here is derived from an EMBL/GenBank/DDBJ whole genome shotgun (WGS) entry which is preliminary data.</text>
</comment>
<dbReference type="Proteomes" id="UP000305541">
    <property type="component" value="Unassembled WGS sequence"/>
</dbReference>
<evidence type="ECO:0000256" key="1">
    <source>
        <dbReference type="SAM" id="Phobius"/>
    </source>
</evidence>
<protein>
    <submittedName>
        <fullName evidence="2">Cytochrome aa3 quinol oxidase, subunit IV, qoxD</fullName>
    </submittedName>
</protein>
<evidence type="ECO:0000313" key="3">
    <source>
        <dbReference type="Proteomes" id="UP000305541"/>
    </source>
</evidence>
<organism evidence="2 3">
    <name type="scientific">Pediococcus stilesii</name>
    <dbReference type="NCBI Taxonomy" id="331679"/>
    <lineage>
        <taxon>Bacteria</taxon>
        <taxon>Bacillati</taxon>
        <taxon>Bacillota</taxon>
        <taxon>Bacilli</taxon>
        <taxon>Lactobacillales</taxon>
        <taxon>Lactobacillaceae</taxon>
        <taxon>Pediococcus</taxon>
    </lineage>
</organism>
<feature type="transmembrane region" description="Helical" evidence="1">
    <location>
        <begin position="35"/>
        <end position="56"/>
    </location>
</feature>
<dbReference type="EMBL" id="VBTH01000012">
    <property type="protein sequence ID" value="TLQ03897.1"/>
    <property type="molecule type" value="Genomic_DNA"/>
</dbReference>